<dbReference type="AlphaFoldDB" id="A0A8W8L8K1"/>
<accession>A0A8W8L8K1</accession>
<evidence type="ECO:0000313" key="3">
    <source>
        <dbReference type="Proteomes" id="UP000005408"/>
    </source>
</evidence>
<evidence type="ECO:0000313" key="2">
    <source>
        <dbReference type="EnsemblMetazoa" id="G27161.1:cds"/>
    </source>
</evidence>
<reference evidence="2" key="1">
    <citation type="submission" date="2022-08" db="UniProtKB">
        <authorList>
            <consortium name="EnsemblMetazoa"/>
        </authorList>
    </citation>
    <scope>IDENTIFICATION</scope>
    <source>
        <strain evidence="2">05x7-T-G4-1.051#20</strain>
    </source>
</reference>
<sequence>MAAKAWKSLAKKVESFNETYPPSCVLCIGLINNVYVIEGSSEMKDFFFRKPEVEKLFKEAVLSQTYNNKERQEVGGTRTGNPSTEELSVKEVLHQHAYDMDISLMRSIISQAASPPKAISNKDGRRNWYSRENCPDWWTRTGLPFQSVNHAPSGSKKLTKIPLMSLIESLQTYLGITPNGAKKTNKTSYVSCFLYAIDDAAAGVDPANLNAGEDPMDDIGVDTTDDIGEDPMDDIGVDTTDDVGVDTTDDVGVDTTDDVGVDTTDDVGVDPMDNVGVDPMDDIAPTDEIAGEDPMDDVGVDPMDGIAPTYEIAGEDLVDDEDADDIKCKIRNIFEEDSTWEEKSLKIMRLVDTWDDLMESASTIMGNIPDFPKQLSNNWIAPQLLDVNKKYCDFIPKSIGNRMVLQSTPNGNCIFNAISILMYGNESMAMMLKVAAVANMVDQLIPFTKYIIEEFRGDISLWVSSATRGYTSTGTQDPTDIEGICRVELLETLKHPYMDGSLFHLHLLTSLLRRPIQQHCIKKHYDSYRQLLFPPLEMAINPAPLHLVWVPVKPRSVYATINHVVPAVGPDGTNIEESY</sequence>
<dbReference type="EnsemblMetazoa" id="G27161.1">
    <property type="protein sequence ID" value="G27161.1:cds"/>
    <property type="gene ID" value="G27161"/>
</dbReference>
<feature type="region of interest" description="Disordered" evidence="1">
    <location>
        <begin position="234"/>
        <end position="282"/>
    </location>
</feature>
<organism evidence="2 3">
    <name type="scientific">Magallana gigas</name>
    <name type="common">Pacific oyster</name>
    <name type="synonym">Crassostrea gigas</name>
    <dbReference type="NCBI Taxonomy" id="29159"/>
    <lineage>
        <taxon>Eukaryota</taxon>
        <taxon>Metazoa</taxon>
        <taxon>Spiralia</taxon>
        <taxon>Lophotrochozoa</taxon>
        <taxon>Mollusca</taxon>
        <taxon>Bivalvia</taxon>
        <taxon>Autobranchia</taxon>
        <taxon>Pteriomorphia</taxon>
        <taxon>Ostreida</taxon>
        <taxon>Ostreoidea</taxon>
        <taxon>Ostreidae</taxon>
        <taxon>Magallana</taxon>
    </lineage>
</organism>
<dbReference type="Proteomes" id="UP000005408">
    <property type="component" value="Unassembled WGS sequence"/>
</dbReference>
<protein>
    <recommendedName>
        <fullName evidence="4">OTU domain-containing protein</fullName>
    </recommendedName>
</protein>
<feature type="compositionally biased region" description="Acidic residues" evidence="1">
    <location>
        <begin position="234"/>
        <end position="268"/>
    </location>
</feature>
<evidence type="ECO:0008006" key="4">
    <source>
        <dbReference type="Google" id="ProtNLM"/>
    </source>
</evidence>
<proteinExistence type="predicted"/>
<evidence type="ECO:0000256" key="1">
    <source>
        <dbReference type="SAM" id="MobiDB-lite"/>
    </source>
</evidence>
<name>A0A8W8L8K1_MAGGI</name>
<keyword evidence="3" id="KW-1185">Reference proteome</keyword>